<name>A0A3B1B9U9_9ZZZZ</name>
<dbReference type="GO" id="GO:0004140">
    <property type="term" value="F:dephospho-CoA kinase activity"/>
    <property type="evidence" value="ECO:0007669"/>
    <property type="project" value="UniProtKB-EC"/>
</dbReference>
<dbReference type="PANTHER" id="PTHR10695:SF46">
    <property type="entry name" value="BIFUNCTIONAL COENZYME A SYNTHASE-RELATED"/>
    <property type="match status" value="1"/>
</dbReference>
<dbReference type="PROSITE" id="PS51219">
    <property type="entry name" value="DPCK"/>
    <property type="match status" value="1"/>
</dbReference>
<keyword evidence="2" id="KW-0067">ATP-binding</keyword>
<evidence type="ECO:0000313" key="3">
    <source>
        <dbReference type="EMBL" id="VAX08754.1"/>
    </source>
</evidence>
<dbReference type="AlphaFoldDB" id="A0A3B1B9U9"/>
<evidence type="ECO:0000256" key="2">
    <source>
        <dbReference type="ARBA" id="ARBA00022840"/>
    </source>
</evidence>
<protein>
    <submittedName>
        <fullName evidence="3">Dephospho-CoA kinase</fullName>
        <ecNumber evidence="3">2.7.1.24</ecNumber>
    </submittedName>
</protein>
<keyword evidence="3" id="KW-0418">Kinase</keyword>
<dbReference type="InterPro" id="IPR001977">
    <property type="entry name" value="Depp_CoAkinase"/>
</dbReference>
<proteinExistence type="inferred from homology"/>
<evidence type="ECO:0000256" key="1">
    <source>
        <dbReference type="ARBA" id="ARBA00022741"/>
    </source>
</evidence>
<dbReference type="GO" id="GO:0015937">
    <property type="term" value="P:coenzyme A biosynthetic process"/>
    <property type="evidence" value="ECO:0007669"/>
    <property type="project" value="InterPro"/>
</dbReference>
<dbReference type="GO" id="GO:0005524">
    <property type="term" value="F:ATP binding"/>
    <property type="evidence" value="ECO:0007669"/>
    <property type="project" value="UniProtKB-KW"/>
</dbReference>
<dbReference type="EMBL" id="UOFX01000041">
    <property type="protein sequence ID" value="VAX08754.1"/>
    <property type="molecule type" value="Genomic_DNA"/>
</dbReference>
<sequence length="204" mass="22561">MLIIGLTGGIGSGKTTVCNYFSALGAPVIDADLVAREVVKPGQPGLTPIITRFGQDILAADGSLNRAKLRELIFSDKMARQELEGILHPLIRARMDEQLATVKSPYAIVSIPLLLENGQTENIDRILVIDADESQQILRTCQRDDQNHEQIQAILDAQCNRKDRLVAADDIIYNTGDLDSLKSQVAKMHNYYLNLDTIDQPDHL</sequence>
<keyword evidence="3" id="KW-0808">Transferase</keyword>
<dbReference type="EC" id="2.7.1.24" evidence="3"/>
<dbReference type="PANTHER" id="PTHR10695">
    <property type="entry name" value="DEPHOSPHO-COA KINASE-RELATED"/>
    <property type="match status" value="1"/>
</dbReference>
<dbReference type="Pfam" id="PF01121">
    <property type="entry name" value="CoaE"/>
    <property type="match status" value="1"/>
</dbReference>
<keyword evidence="1" id="KW-0547">Nucleotide-binding</keyword>
<dbReference type="CDD" id="cd02022">
    <property type="entry name" value="DPCK"/>
    <property type="match status" value="1"/>
</dbReference>
<dbReference type="NCBIfam" id="TIGR00152">
    <property type="entry name" value="dephospho-CoA kinase"/>
    <property type="match status" value="1"/>
</dbReference>
<reference evidence="3" key="1">
    <citation type="submission" date="2018-06" db="EMBL/GenBank/DDBJ databases">
        <authorList>
            <person name="Zhirakovskaya E."/>
        </authorList>
    </citation>
    <scope>NUCLEOTIDE SEQUENCE</scope>
</reference>
<dbReference type="Gene3D" id="3.40.50.300">
    <property type="entry name" value="P-loop containing nucleotide triphosphate hydrolases"/>
    <property type="match status" value="1"/>
</dbReference>
<gene>
    <name evidence="3" type="ORF">MNBD_GAMMA26-1042</name>
</gene>
<dbReference type="HAMAP" id="MF_00376">
    <property type="entry name" value="Dephospho_CoA_kinase"/>
    <property type="match status" value="1"/>
</dbReference>
<accession>A0A3B1B9U9</accession>
<organism evidence="3">
    <name type="scientific">hydrothermal vent metagenome</name>
    <dbReference type="NCBI Taxonomy" id="652676"/>
    <lineage>
        <taxon>unclassified sequences</taxon>
        <taxon>metagenomes</taxon>
        <taxon>ecological metagenomes</taxon>
    </lineage>
</organism>
<dbReference type="InterPro" id="IPR027417">
    <property type="entry name" value="P-loop_NTPase"/>
</dbReference>
<dbReference type="SUPFAM" id="SSF52540">
    <property type="entry name" value="P-loop containing nucleoside triphosphate hydrolases"/>
    <property type="match status" value="1"/>
</dbReference>